<accession>A0ABT8DEE3</accession>
<reference evidence="1 2" key="1">
    <citation type="submission" date="2023-06" db="EMBL/GenBank/DDBJ databases">
        <authorList>
            <person name="Ye Y.-Q."/>
            <person name="Du Z.-J."/>
        </authorList>
    </citation>
    <scope>NUCLEOTIDE SEQUENCE [LARGE SCALE GENOMIC DNA]</scope>
    <source>
        <strain evidence="1 2">SDUM287046</strain>
    </source>
</reference>
<dbReference type="RefSeq" id="WP_290253022.1">
    <property type="nucleotide sequence ID" value="NZ_JAUGQQ010000001.1"/>
</dbReference>
<comment type="caution">
    <text evidence="1">The sequence shown here is derived from an EMBL/GenBank/DDBJ whole genome shotgun (WGS) entry which is preliminary data.</text>
</comment>
<proteinExistence type="predicted"/>
<evidence type="ECO:0000313" key="1">
    <source>
        <dbReference type="EMBL" id="MDN3722934.1"/>
    </source>
</evidence>
<protein>
    <recommendedName>
        <fullName evidence="3">Adhesin domain-containing protein</fullName>
    </recommendedName>
</protein>
<gene>
    <name evidence="1" type="ORF">QRD02_00945</name>
</gene>
<organism evidence="1 2">
    <name type="scientific">Aequorivita aurantiaca</name>
    <dbReference type="NCBI Taxonomy" id="3053356"/>
    <lineage>
        <taxon>Bacteria</taxon>
        <taxon>Pseudomonadati</taxon>
        <taxon>Bacteroidota</taxon>
        <taxon>Flavobacteriia</taxon>
        <taxon>Flavobacteriales</taxon>
        <taxon>Flavobacteriaceae</taxon>
        <taxon>Aequorivita</taxon>
    </lineage>
</organism>
<dbReference type="Proteomes" id="UP001244787">
    <property type="component" value="Unassembled WGS sequence"/>
</dbReference>
<keyword evidence="2" id="KW-1185">Reference proteome</keyword>
<name>A0ABT8DEE3_9FLAO</name>
<evidence type="ECO:0000313" key="2">
    <source>
        <dbReference type="Proteomes" id="UP001244787"/>
    </source>
</evidence>
<dbReference type="EMBL" id="JAUGQQ010000001">
    <property type="protein sequence ID" value="MDN3722934.1"/>
    <property type="molecule type" value="Genomic_DNA"/>
</dbReference>
<sequence>MQKLIVILIVFLLGSISGASQHKIIEREYSANGIRELTIEEDAIFKIRIRTEATEKIKITVRITGEHSESVLLEAKFSEEKISLHTGFVPYFIMENDKLAAHKVMAIEMDLILSETISVAIKSTLASVESLGTMMEFSAALEMGNCEMFGFSGNAHLKTVSGNITVFAEDDVSGKAVSKYGNIENELLKNKKFLLEAESMHGNIRLLQTK</sequence>
<evidence type="ECO:0008006" key="3">
    <source>
        <dbReference type="Google" id="ProtNLM"/>
    </source>
</evidence>